<dbReference type="Gene3D" id="3.40.30.10">
    <property type="entry name" value="Glutaredoxin"/>
    <property type="match status" value="1"/>
</dbReference>
<dbReference type="InterPro" id="IPR000866">
    <property type="entry name" value="AhpC/TSA"/>
</dbReference>
<dbReference type="GO" id="GO:0016491">
    <property type="term" value="F:oxidoreductase activity"/>
    <property type="evidence" value="ECO:0007669"/>
    <property type="project" value="InterPro"/>
</dbReference>
<dbReference type="GO" id="GO:0016209">
    <property type="term" value="F:antioxidant activity"/>
    <property type="evidence" value="ECO:0007669"/>
    <property type="project" value="InterPro"/>
</dbReference>
<dbReference type="Pfam" id="PF00578">
    <property type="entry name" value="AhpC-TSA"/>
    <property type="match status" value="1"/>
</dbReference>
<dbReference type="AlphaFoldDB" id="X0RTY8"/>
<dbReference type="InterPro" id="IPR050553">
    <property type="entry name" value="Thioredoxin_ResA/DsbE_sf"/>
</dbReference>
<accession>X0RTY8</accession>
<protein>
    <recommendedName>
        <fullName evidence="1">Alkyl hydroperoxide reductase subunit C/ Thiol specific antioxidant domain-containing protein</fullName>
    </recommendedName>
</protein>
<comment type="caution">
    <text evidence="2">The sequence shown here is derived from an EMBL/GenBank/DDBJ whole genome shotgun (WGS) entry which is preliminary data.</text>
</comment>
<proteinExistence type="predicted"/>
<dbReference type="PANTHER" id="PTHR42852">
    <property type="entry name" value="THIOL:DISULFIDE INTERCHANGE PROTEIN DSBE"/>
    <property type="match status" value="1"/>
</dbReference>
<dbReference type="InterPro" id="IPR036249">
    <property type="entry name" value="Thioredoxin-like_sf"/>
</dbReference>
<feature type="non-terminal residue" evidence="2">
    <location>
        <position position="1"/>
    </location>
</feature>
<dbReference type="SUPFAM" id="SSF52833">
    <property type="entry name" value="Thioredoxin-like"/>
    <property type="match status" value="1"/>
</dbReference>
<organism evidence="2">
    <name type="scientific">marine sediment metagenome</name>
    <dbReference type="NCBI Taxonomy" id="412755"/>
    <lineage>
        <taxon>unclassified sequences</taxon>
        <taxon>metagenomes</taxon>
        <taxon>ecological metagenomes</taxon>
    </lineage>
</organism>
<gene>
    <name evidence="2" type="ORF">S01H1_14426</name>
</gene>
<name>X0RTY8_9ZZZZ</name>
<sequence length="92" mass="10185">DEFQDQGFIVLAVNTTYQDDLGDAITFAQIRKLTFPILLDRDASVANLYDVRSLPTTFFVDPQGIISEVVIGGPMSEALLRIRAEQILEGNP</sequence>
<reference evidence="2" key="1">
    <citation type="journal article" date="2014" name="Front. Microbiol.">
        <title>High frequency of phylogenetically diverse reductive dehalogenase-homologous genes in deep subseafloor sedimentary metagenomes.</title>
        <authorList>
            <person name="Kawai M."/>
            <person name="Futagami T."/>
            <person name="Toyoda A."/>
            <person name="Takaki Y."/>
            <person name="Nishi S."/>
            <person name="Hori S."/>
            <person name="Arai W."/>
            <person name="Tsubouchi T."/>
            <person name="Morono Y."/>
            <person name="Uchiyama I."/>
            <person name="Ito T."/>
            <person name="Fujiyama A."/>
            <person name="Inagaki F."/>
            <person name="Takami H."/>
        </authorList>
    </citation>
    <scope>NUCLEOTIDE SEQUENCE</scope>
    <source>
        <strain evidence="2">Expedition CK06-06</strain>
    </source>
</reference>
<feature type="domain" description="Alkyl hydroperoxide reductase subunit C/ Thiol specific antioxidant" evidence="1">
    <location>
        <begin position="1"/>
        <end position="68"/>
    </location>
</feature>
<dbReference type="EMBL" id="BARS01007502">
    <property type="protein sequence ID" value="GAF67222.1"/>
    <property type="molecule type" value="Genomic_DNA"/>
</dbReference>
<dbReference type="PANTHER" id="PTHR42852:SF17">
    <property type="entry name" value="THIOREDOXIN-LIKE PROTEIN HI_1115"/>
    <property type="match status" value="1"/>
</dbReference>
<dbReference type="CDD" id="cd02966">
    <property type="entry name" value="TlpA_like_family"/>
    <property type="match status" value="1"/>
</dbReference>
<evidence type="ECO:0000259" key="1">
    <source>
        <dbReference type="Pfam" id="PF00578"/>
    </source>
</evidence>
<evidence type="ECO:0000313" key="2">
    <source>
        <dbReference type="EMBL" id="GAF67222.1"/>
    </source>
</evidence>